<sequence length="102" mass="12037">MQMRDTYYRILEKARDLIETDSVMLVCTAIRIAGNHLNAPDAAEVLRTHVTQILRNCTRTPEDQPVVLDDFVRLCTGHQRLDKRDMKETRVQWLTYMMENWA</sequence>
<organism evidence="1 2">
    <name type="scientific">Burkholderia phage BcepSauron</name>
    <dbReference type="NCBI Taxonomy" id="2530033"/>
    <lineage>
        <taxon>Viruses</taxon>
        <taxon>Duplodnaviria</taxon>
        <taxon>Heunggongvirae</taxon>
        <taxon>Uroviricota</taxon>
        <taxon>Caudoviricetes</taxon>
        <taxon>Sarumanvirus</taxon>
        <taxon>Sarumanvirus bcepsauron</taxon>
    </lineage>
</organism>
<proteinExistence type="predicted"/>
<dbReference type="Proteomes" id="UP000301424">
    <property type="component" value="Segment"/>
</dbReference>
<name>A0A482MM93_9CAUD</name>
<evidence type="ECO:0000313" key="1">
    <source>
        <dbReference type="EMBL" id="QBQ74778.1"/>
    </source>
</evidence>
<evidence type="ECO:0000313" key="2">
    <source>
        <dbReference type="Proteomes" id="UP000301424"/>
    </source>
</evidence>
<dbReference type="EMBL" id="MK552141">
    <property type="protein sequence ID" value="QBQ74778.1"/>
    <property type="molecule type" value="Genomic_DNA"/>
</dbReference>
<keyword evidence="2" id="KW-1185">Reference proteome</keyword>
<protein>
    <submittedName>
        <fullName evidence="1">Helix-turn-helix Cro subunit</fullName>
    </submittedName>
</protein>
<reference evidence="1 2" key="1">
    <citation type="submission" date="2019-02" db="EMBL/GenBank/DDBJ databases">
        <title>Complete genome sequence of Burkholderia cenocepacia phage BcepSauron.</title>
        <authorList>
            <person name="Park K."/>
            <person name="Gonzalez C."/>
            <person name="Liu M."/>
            <person name="Gill J."/>
        </authorList>
    </citation>
    <scope>NUCLEOTIDE SEQUENCE [LARGE SCALE GENOMIC DNA]</scope>
</reference>
<accession>A0A482MM93</accession>
<gene>
    <name evidence="1" type="ORF">BcepSauron_398</name>
</gene>